<dbReference type="PANTHER" id="PTHR43648:SF1">
    <property type="entry name" value="ELECTRON TRANSFER FLAVOPROTEIN BETA SUBUNIT LYSINE METHYLTRANSFERASE"/>
    <property type="match status" value="1"/>
</dbReference>
<feature type="binding site" evidence="6">
    <location>
        <position position="202"/>
    </location>
    <ligand>
        <name>S-adenosyl-L-methionine</name>
        <dbReference type="ChEBI" id="CHEBI:59789"/>
    </ligand>
</feature>
<dbReference type="NCBIfam" id="TIGR00406">
    <property type="entry name" value="prmA"/>
    <property type="match status" value="1"/>
</dbReference>
<comment type="subcellular location">
    <subcellularLocation>
        <location evidence="6">Cytoplasm</location>
    </subcellularLocation>
</comment>
<dbReference type="Pfam" id="PF06325">
    <property type="entry name" value="PrmA"/>
    <property type="match status" value="1"/>
</dbReference>
<keyword evidence="4 6" id="KW-0808">Transferase</keyword>
<feature type="binding site" evidence="6">
    <location>
        <position position="180"/>
    </location>
    <ligand>
        <name>S-adenosyl-L-methionine</name>
        <dbReference type="ChEBI" id="CHEBI:59789"/>
    </ligand>
</feature>
<evidence type="ECO:0000256" key="5">
    <source>
        <dbReference type="ARBA" id="ARBA00022691"/>
    </source>
</evidence>
<dbReference type="Gene3D" id="3.40.50.150">
    <property type="entry name" value="Vaccinia Virus protein VP39"/>
    <property type="match status" value="1"/>
</dbReference>
<comment type="similarity">
    <text evidence="1 6">Belongs to the methyltransferase superfamily. PrmA family.</text>
</comment>
<gene>
    <name evidence="6" type="primary">prmA</name>
    <name evidence="7" type="ORF">EDD59_12622</name>
</gene>
<dbReference type="CDD" id="cd02440">
    <property type="entry name" value="AdoMet_MTases"/>
    <property type="match status" value="1"/>
</dbReference>
<dbReference type="PIRSF" id="PIRSF000401">
    <property type="entry name" value="RPL11_MTase"/>
    <property type="match status" value="1"/>
</dbReference>
<protein>
    <recommendedName>
        <fullName evidence="6">Ribosomal protein L11 methyltransferase</fullName>
        <shortName evidence="6">L11 Mtase</shortName>
        <ecNumber evidence="6">2.1.1.-</ecNumber>
    </recommendedName>
</protein>
<accession>A0A4R3K204</accession>
<evidence type="ECO:0000256" key="2">
    <source>
        <dbReference type="ARBA" id="ARBA00022490"/>
    </source>
</evidence>
<evidence type="ECO:0000256" key="3">
    <source>
        <dbReference type="ARBA" id="ARBA00022603"/>
    </source>
</evidence>
<keyword evidence="7" id="KW-0689">Ribosomal protein</keyword>
<keyword evidence="8" id="KW-1185">Reference proteome</keyword>
<sequence>MRWNKFRLKTTTEAEDIVSSMLMDLGIEGVEIEDKVPLTRSDKEQMFVDILPETEEDDGVAYLSFYTEADADIGQTLADIRRELEEMSDYVDVGECLIEESQTEDVDWVNNWKQYFHQFYVDDILIIPSWEDVAPADSDKLVIHIDPGTAFGTGMHETTQLCIRQLRKYVTSGHKILDVGCGSGILGMLALKFGAAYLVGTDLDSCAINATHDNMEVNGISRERYEVLIGNIIDDKAIQDKAGYAQYDIVVANILADVLIELTPVIVNQMRTGGIYITSGIIDDKEKIVADAIEKAGLEVLEVTYQGEWVSVTARKN</sequence>
<feature type="binding site" evidence="6">
    <location>
        <position position="159"/>
    </location>
    <ligand>
        <name>S-adenosyl-L-methionine</name>
        <dbReference type="ChEBI" id="CHEBI:59789"/>
    </ligand>
</feature>
<keyword evidence="3 6" id="KW-0489">Methyltransferase</keyword>
<comment type="caution">
    <text evidence="7">The sequence shown here is derived from an EMBL/GenBank/DDBJ whole genome shotgun (WGS) entry which is preliminary data.</text>
</comment>
<dbReference type="EMBL" id="SLZZ01000026">
    <property type="protein sequence ID" value="TCS75983.1"/>
    <property type="molecule type" value="Genomic_DNA"/>
</dbReference>
<dbReference type="EC" id="2.1.1.-" evidence="6"/>
<dbReference type="PANTHER" id="PTHR43648">
    <property type="entry name" value="ELECTRON TRANSFER FLAVOPROTEIN BETA SUBUNIT LYSINE METHYLTRANSFERASE"/>
    <property type="match status" value="1"/>
</dbReference>
<dbReference type="RefSeq" id="WP_132383076.1">
    <property type="nucleotide sequence ID" value="NZ_DAIPCY010000012.1"/>
</dbReference>
<dbReference type="InterPro" id="IPR004498">
    <property type="entry name" value="Ribosomal_PrmA_MeTrfase"/>
</dbReference>
<dbReference type="AlphaFoldDB" id="A0A4R3K204"/>
<dbReference type="SUPFAM" id="SSF53335">
    <property type="entry name" value="S-adenosyl-L-methionine-dependent methyltransferases"/>
    <property type="match status" value="1"/>
</dbReference>
<reference evidence="7 8" key="1">
    <citation type="submission" date="2019-03" db="EMBL/GenBank/DDBJ databases">
        <title>Genomic Encyclopedia of Type Strains, Phase IV (KMG-IV): sequencing the most valuable type-strain genomes for metagenomic binning, comparative biology and taxonomic classification.</title>
        <authorList>
            <person name="Goeker M."/>
        </authorList>
    </citation>
    <scope>NUCLEOTIDE SEQUENCE [LARGE SCALE GENOMIC DNA]</scope>
    <source>
        <strain evidence="7 8">DSM 29489</strain>
    </source>
</reference>
<comment type="catalytic activity">
    <reaction evidence="6">
        <text>L-lysyl-[protein] + 3 S-adenosyl-L-methionine = N(6),N(6),N(6)-trimethyl-L-lysyl-[protein] + 3 S-adenosyl-L-homocysteine + 3 H(+)</text>
        <dbReference type="Rhea" id="RHEA:54192"/>
        <dbReference type="Rhea" id="RHEA-COMP:9752"/>
        <dbReference type="Rhea" id="RHEA-COMP:13826"/>
        <dbReference type="ChEBI" id="CHEBI:15378"/>
        <dbReference type="ChEBI" id="CHEBI:29969"/>
        <dbReference type="ChEBI" id="CHEBI:57856"/>
        <dbReference type="ChEBI" id="CHEBI:59789"/>
        <dbReference type="ChEBI" id="CHEBI:61961"/>
    </reaction>
</comment>
<evidence type="ECO:0000313" key="8">
    <source>
        <dbReference type="Proteomes" id="UP000295726"/>
    </source>
</evidence>
<dbReference type="HAMAP" id="MF_00735">
    <property type="entry name" value="Methyltr_PrmA"/>
    <property type="match status" value="1"/>
</dbReference>
<dbReference type="Proteomes" id="UP000295726">
    <property type="component" value="Unassembled WGS sequence"/>
</dbReference>
<evidence type="ECO:0000256" key="6">
    <source>
        <dbReference type="HAMAP-Rule" id="MF_00735"/>
    </source>
</evidence>
<dbReference type="GO" id="GO:0005737">
    <property type="term" value="C:cytoplasm"/>
    <property type="evidence" value="ECO:0007669"/>
    <property type="project" value="UniProtKB-SubCell"/>
</dbReference>
<dbReference type="GO" id="GO:0032259">
    <property type="term" value="P:methylation"/>
    <property type="evidence" value="ECO:0007669"/>
    <property type="project" value="UniProtKB-KW"/>
</dbReference>
<keyword evidence="5 6" id="KW-0949">S-adenosyl-L-methionine</keyword>
<dbReference type="GO" id="GO:0016279">
    <property type="term" value="F:protein-lysine N-methyltransferase activity"/>
    <property type="evidence" value="ECO:0007669"/>
    <property type="project" value="RHEA"/>
</dbReference>
<organism evidence="7 8">
    <name type="scientific">Muricomes intestini</name>
    <dbReference type="NCBI Taxonomy" id="1796634"/>
    <lineage>
        <taxon>Bacteria</taxon>
        <taxon>Bacillati</taxon>
        <taxon>Bacillota</taxon>
        <taxon>Clostridia</taxon>
        <taxon>Lachnospirales</taxon>
        <taxon>Lachnospiraceae</taxon>
        <taxon>Muricomes</taxon>
    </lineage>
</organism>
<feature type="binding site" evidence="6">
    <location>
        <position position="253"/>
    </location>
    <ligand>
        <name>S-adenosyl-L-methionine</name>
        <dbReference type="ChEBI" id="CHEBI:59789"/>
    </ligand>
</feature>
<dbReference type="InterPro" id="IPR029063">
    <property type="entry name" value="SAM-dependent_MTases_sf"/>
</dbReference>
<dbReference type="InterPro" id="IPR050078">
    <property type="entry name" value="Ribosomal_L11_MeTrfase_PrmA"/>
</dbReference>
<evidence type="ECO:0000313" key="7">
    <source>
        <dbReference type="EMBL" id="TCS75983.1"/>
    </source>
</evidence>
<keyword evidence="2 6" id="KW-0963">Cytoplasm</keyword>
<evidence type="ECO:0000256" key="4">
    <source>
        <dbReference type="ARBA" id="ARBA00022679"/>
    </source>
</evidence>
<dbReference type="GO" id="GO:0005840">
    <property type="term" value="C:ribosome"/>
    <property type="evidence" value="ECO:0007669"/>
    <property type="project" value="UniProtKB-KW"/>
</dbReference>
<evidence type="ECO:0000256" key="1">
    <source>
        <dbReference type="ARBA" id="ARBA00009741"/>
    </source>
</evidence>
<comment type="function">
    <text evidence="6">Methylates ribosomal protein L11.</text>
</comment>
<proteinExistence type="inferred from homology"/>
<dbReference type="OrthoDB" id="9785995at2"/>
<keyword evidence="7" id="KW-0687">Ribonucleoprotein</keyword>
<name>A0A4R3K204_9FIRM</name>